<dbReference type="SUPFAM" id="SSF55729">
    <property type="entry name" value="Acyl-CoA N-acyltransferases (Nat)"/>
    <property type="match status" value="2"/>
</dbReference>
<sequence>MAQTDPAAGPLPVSPFDPQTAAPEQRLAVGRLLAEGFAFANPDDPPLVPEKEALGLTHQLPTERKSHLVVWQGARAVAWGTLEYDTEQNTHMAHARLLVAPDWRQRGLGRAVGAALRDQAARLGRTVVTFGTTSRVPAGEAYAQTLGAQAALPMRQSRLPLAGLDQNLLREWQVRPEGDPYRLHVWLTVPDDYLERAAQMMMVMNTAPKGDLEQDDWTITPEMIRAWDAMIEESGEIRTLMAVEDTRTGELVAYSEVFWMPERQGPVFQGATAVRPDARGQGLGKWVKAAMLDHIRAHCEGARWVQTNNAKENAAMLGINIKLGFAPWSTFTEWQLKLN</sequence>
<comment type="caution">
    <text evidence="4">The sequence shown here is derived from an EMBL/GenBank/DDBJ whole genome shotgun (WGS) entry which is preliminary data.</text>
</comment>
<organism evidence="4 5">
    <name type="scientific">Deinococcus arboris</name>
    <dbReference type="NCBI Taxonomy" id="2682977"/>
    <lineage>
        <taxon>Bacteria</taxon>
        <taxon>Thermotogati</taxon>
        <taxon>Deinococcota</taxon>
        <taxon>Deinococci</taxon>
        <taxon>Deinococcales</taxon>
        <taxon>Deinococcaceae</taxon>
        <taxon>Deinococcus</taxon>
    </lineage>
</organism>
<gene>
    <name evidence="4" type="ORF">GO986_03735</name>
</gene>
<keyword evidence="1 4" id="KW-0808">Transferase</keyword>
<evidence type="ECO:0000313" key="4">
    <source>
        <dbReference type="EMBL" id="MVN85872.1"/>
    </source>
</evidence>
<dbReference type="CDD" id="cd04301">
    <property type="entry name" value="NAT_SF"/>
    <property type="match status" value="2"/>
</dbReference>
<feature type="domain" description="N-acetyltransferase" evidence="3">
    <location>
        <begin position="11"/>
        <end position="170"/>
    </location>
</feature>
<dbReference type="GO" id="GO:0016747">
    <property type="term" value="F:acyltransferase activity, transferring groups other than amino-acyl groups"/>
    <property type="evidence" value="ECO:0007669"/>
    <property type="project" value="InterPro"/>
</dbReference>
<dbReference type="InterPro" id="IPR016181">
    <property type="entry name" value="Acyl_CoA_acyltransferase"/>
</dbReference>
<dbReference type="PROSITE" id="PS51186">
    <property type="entry name" value="GNAT"/>
    <property type="match status" value="1"/>
</dbReference>
<dbReference type="InterPro" id="IPR050832">
    <property type="entry name" value="Bact_Acetyltransf"/>
</dbReference>
<dbReference type="AlphaFoldDB" id="A0A7C9HQ43"/>
<evidence type="ECO:0000259" key="3">
    <source>
        <dbReference type="PROSITE" id="PS51186"/>
    </source>
</evidence>
<evidence type="ECO:0000313" key="5">
    <source>
        <dbReference type="Proteomes" id="UP000483286"/>
    </source>
</evidence>
<protein>
    <submittedName>
        <fullName evidence="4">GNAT family N-acetyltransferase</fullName>
    </submittedName>
</protein>
<dbReference type="PANTHER" id="PTHR43877:SF8">
    <property type="entry name" value="N-ACETYLGLUTAMATE SYNTHASE-RELATED"/>
    <property type="match status" value="1"/>
</dbReference>
<accession>A0A7C9HQ43</accession>
<keyword evidence="5" id="KW-1185">Reference proteome</keyword>
<keyword evidence="2" id="KW-0012">Acyltransferase</keyword>
<evidence type="ECO:0000256" key="2">
    <source>
        <dbReference type="ARBA" id="ARBA00023315"/>
    </source>
</evidence>
<dbReference type="EMBL" id="WQLB01000003">
    <property type="protein sequence ID" value="MVN85872.1"/>
    <property type="molecule type" value="Genomic_DNA"/>
</dbReference>
<evidence type="ECO:0000256" key="1">
    <source>
        <dbReference type="ARBA" id="ARBA00022679"/>
    </source>
</evidence>
<name>A0A7C9HQ43_9DEIO</name>
<dbReference type="Pfam" id="PF00583">
    <property type="entry name" value="Acetyltransf_1"/>
    <property type="match status" value="2"/>
</dbReference>
<dbReference type="Gene3D" id="3.40.630.30">
    <property type="match status" value="1"/>
</dbReference>
<reference evidence="4 5" key="1">
    <citation type="submission" date="2019-12" db="EMBL/GenBank/DDBJ databases">
        <title>Deinococcus sp. HMF7620 Genome sequencing and assembly.</title>
        <authorList>
            <person name="Kang H."/>
            <person name="Kim H."/>
            <person name="Joh K."/>
        </authorList>
    </citation>
    <scope>NUCLEOTIDE SEQUENCE [LARGE SCALE GENOMIC DNA]</scope>
    <source>
        <strain evidence="4 5">HMF7620</strain>
    </source>
</reference>
<proteinExistence type="predicted"/>
<dbReference type="Proteomes" id="UP000483286">
    <property type="component" value="Unassembled WGS sequence"/>
</dbReference>
<dbReference type="InterPro" id="IPR000182">
    <property type="entry name" value="GNAT_dom"/>
</dbReference>
<dbReference type="PANTHER" id="PTHR43877">
    <property type="entry name" value="AMINOALKYLPHOSPHONATE N-ACETYLTRANSFERASE-RELATED-RELATED"/>
    <property type="match status" value="1"/>
</dbReference>